<evidence type="ECO:0000313" key="1">
    <source>
        <dbReference type="EMBL" id="KAG6924042.1"/>
    </source>
</evidence>
<sequence length="50" mass="5520">GLDDLLSSLPTLRFYDSMILYQKGGSKEDGAQLFSVVADDRTRSNGLKLQ</sequence>
<comment type="caution">
    <text evidence="1">The sequence shown here is derived from an EMBL/GenBank/DDBJ whole genome shotgun (WGS) entry which is preliminary data.</text>
</comment>
<evidence type="ECO:0000313" key="2">
    <source>
        <dbReference type="Proteomes" id="UP000765507"/>
    </source>
</evidence>
<proteinExistence type="predicted"/>
<dbReference type="AlphaFoldDB" id="A0A8T1S4K2"/>
<gene>
    <name evidence="1" type="ORF">G0U57_018444</name>
</gene>
<name>A0A8T1S4K2_CHESE</name>
<keyword evidence="2" id="KW-1185">Reference proteome</keyword>
<reference evidence="1 2" key="1">
    <citation type="journal article" date="2020" name="G3 (Bethesda)">
        <title>Draft Genome of the Common Snapping Turtle, Chelydra serpentina, a Model for Phenotypic Plasticity in Reptiles.</title>
        <authorList>
            <person name="Das D."/>
            <person name="Singh S.K."/>
            <person name="Bierstedt J."/>
            <person name="Erickson A."/>
            <person name="Galli G.L.J."/>
            <person name="Crossley D.A. 2nd"/>
            <person name="Rhen T."/>
        </authorList>
    </citation>
    <scope>NUCLEOTIDE SEQUENCE [LARGE SCALE GENOMIC DNA]</scope>
    <source>
        <strain evidence="1">KW</strain>
    </source>
</reference>
<accession>A0A8T1S4K2</accession>
<feature type="non-terminal residue" evidence="1">
    <location>
        <position position="50"/>
    </location>
</feature>
<dbReference type="EMBL" id="JAHGAV010000677">
    <property type="protein sequence ID" value="KAG6924042.1"/>
    <property type="molecule type" value="Genomic_DNA"/>
</dbReference>
<dbReference type="Proteomes" id="UP000765507">
    <property type="component" value="Unassembled WGS sequence"/>
</dbReference>
<feature type="non-terminal residue" evidence="1">
    <location>
        <position position="1"/>
    </location>
</feature>
<organism evidence="1 2">
    <name type="scientific">Chelydra serpentina</name>
    <name type="common">Snapping turtle</name>
    <name type="synonym">Testudo serpentina</name>
    <dbReference type="NCBI Taxonomy" id="8475"/>
    <lineage>
        <taxon>Eukaryota</taxon>
        <taxon>Metazoa</taxon>
        <taxon>Chordata</taxon>
        <taxon>Craniata</taxon>
        <taxon>Vertebrata</taxon>
        <taxon>Euteleostomi</taxon>
        <taxon>Archelosauria</taxon>
        <taxon>Testudinata</taxon>
        <taxon>Testudines</taxon>
        <taxon>Cryptodira</taxon>
        <taxon>Durocryptodira</taxon>
        <taxon>Americhelydia</taxon>
        <taxon>Chelydroidea</taxon>
        <taxon>Chelydridae</taxon>
        <taxon>Chelydra</taxon>
    </lineage>
</organism>
<protein>
    <submittedName>
        <fullName evidence="1">Uncharacterized protein</fullName>
    </submittedName>
</protein>